<dbReference type="InterPro" id="IPR036052">
    <property type="entry name" value="TrpB-like_PALP_sf"/>
</dbReference>
<evidence type="ECO:0000256" key="9">
    <source>
        <dbReference type="ARBA" id="ARBA00023239"/>
    </source>
</evidence>
<dbReference type="InterPro" id="IPR006653">
    <property type="entry name" value="Trp_synth_b_CS"/>
</dbReference>
<dbReference type="GeneID" id="300655761"/>
<evidence type="ECO:0000259" key="13">
    <source>
        <dbReference type="Pfam" id="PF00291"/>
    </source>
</evidence>
<protein>
    <recommendedName>
        <fullName evidence="11">Tryptophan synthase beta chain</fullName>
        <ecNumber evidence="11">4.2.1.20</ecNumber>
    </recommendedName>
</protein>
<dbReference type="PIRSF" id="PIRSF001413">
    <property type="entry name" value="Trp_syn_beta"/>
    <property type="match status" value="1"/>
</dbReference>
<evidence type="ECO:0000256" key="4">
    <source>
        <dbReference type="ARBA" id="ARBA00011270"/>
    </source>
</evidence>
<dbReference type="InterPro" id="IPR001926">
    <property type="entry name" value="TrpB-like_PALP"/>
</dbReference>
<dbReference type="FunFam" id="3.40.50.1100:FF:000001">
    <property type="entry name" value="Tryptophan synthase beta chain"/>
    <property type="match status" value="1"/>
</dbReference>
<evidence type="ECO:0000256" key="8">
    <source>
        <dbReference type="ARBA" id="ARBA00023141"/>
    </source>
</evidence>
<comment type="cofactor">
    <cofactor evidence="1 11">
        <name>pyridoxal 5'-phosphate</name>
        <dbReference type="ChEBI" id="CHEBI:597326"/>
    </cofactor>
</comment>
<dbReference type="UniPathway" id="UPA00035">
    <property type="reaction ID" value="UER00044"/>
</dbReference>
<dbReference type="HAMAP" id="MF_00133">
    <property type="entry name" value="Trp_synth_beta"/>
    <property type="match status" value="1"/>
</dbReference>
<dbReference type="CDD" id="cd06446">
    <property type="entry name" value="Trp-synth_B"/>
    <property type="match status" value="1"/>
</dbReference>
<comment type="catalytic activity">
    <reaction evidence="10 11">
        <text>(1S,2R)-1-C-(indol-3-yl)glycerol 3-phosphate + L-serine = D-glyceraldehyde 3-phosphate + L-tryptophan + H2O</text>
        <dbReference type="Rhea" id="RHEA:10532"/>
        <dbReference type="ChEBI" id="CHEBI:15377"/>
        <dbReference type="ChEBI" id="CHEBI:33384"/>
        <dbReference type="ChEBI" id="CHEBI:57912"/>
        <dbReference type="ChEBI" id="CHEBI:58866"/>
        <dbReference type="ChEBI" id="CHEBI:59776"/>
        <dbReference type="EC" id="4.2.1.20"/>
    </reaction>
</comment>
<reference evidence="14 15" key="1">
    <citation type="journal article" date="2016" name="Int. J. Syst. Evol. Microbiol.">
        <title>Pyruvatibacter mobilis gen. nov., sp. nov., a marine bacterium from the culture broth of Picochlorum sp. 122.</title>
        <authorList>
            <person name="Wang G."/>
            <person name="Tang M."/>
            <person name="Wu H."/>
            <person name="Dai S."/>
            <person name="Li T."/>
            <person name="Chen C."/>
            <person name="He H."/>
            <person name="Fan J."/>
            <person name="Xiang W."/>
            <person name="Li X."/>
        </authorList>
    </citation>
    <scope>NUCLEOTIDE SEQUENCE [LARGE SCALE GENOMIC DNA]</scope>
    <source>
        <strain evidence="14 15">GYP-11</strain>
    </source>
</reference>
<evidence type="ECO:0000256" key="1">
    <source>
        <dbReference type="ARBA" id="ARBA00001933"/>
    </source>
</evidence>
<dbReference type="Proteomes" id="UP000470384">
    <property type="component" value="Unassembled WGS sequence"/>
</dbReference>
<accession>A0A845Q8A6</accession>
<dbReference type="PROSITE" id="PS00168">
    <property type="entry name" value="TRP_SYNTHASE_BETA"/>
    <property type="match status" value="1"/>
</dbReference>
<evidence type="ECO:0000313" key="14">
    <source>
        <dbReference type="EMBL" id="NBG94852.1"/>
    </source>
</evidence>
<evidence type="ECO:0000256" key="7">
    <source>
        <dbReference type="ARBA" id="ARBA00022898"/>
    </source>
</evidence>
<keyword evidence="15" id="KW-1185">Reference proteome</keyword>
<dbReference type="EC" id="4.2.1.20" evidence="11"/>
<feature type="modified residue" description="N6-(pyridoxal phosphate)lysine" evidence="11">
    <location>
        <position position="103"/>
    </location>
</feature>
<organism evidence="14 15">
    <name type="scientific">Pyruvatibacter mobilis</name>
    <dbReference type="NCBI Taxonomy" id="1712261"/>
    <lineage>
        <taxon>Bacteria</taxon>
        <taxon>Pseudomonadati</taxon>
        <taxon>Pseudomonadota</taxon>
        <taxon>Alphaproteobacteria</taxon>
        <taxon>Hyphomicrobiales</taxon>
        <taxon>Parvibaculaceae</taxon>
        <taxon>Pyruvatibacter</taxon>
    </lineage>
</organism>
<dbReference type="NCBIfam" id="TIGR00263">
    <property type="entry name" value="trpB"/>
    <property type="match status" value="1"/>
</dbReference>
<dbReference type="AlphaFoldDB" id="A0A845Q8A6"/>
<dbReference type="RefSeq" id="WP_160586924.1">
    <property type="nucleotide sequence ID" value="NZ_BMHN01000001.1"/>
</dbReference>
<feature type="region of interest" description="Disordered" evidence="12">
    <location>
        <begin position="1"/>
        <end position="21"/>
    </location>
</feature>
<dbReference type="InterPro" id="IPR023026">
    <property type="entry name" value="Trp_synth_beta/beta-like"/>
</dbReference>
<comment type="function">
    <text evidence="11">The beta subunit is responsible for the synthesis of L-tryptophan from indole and L-serine.</text>
</comment>
<dbReference type="InterPro" id="IPR006654">
    <property type="entry name" value="Trp_synth_beta"/>
</dbReference>
<comment type="similarity">
    <text evidence="3 11">Belongs to the TrpB family.</text>
</comment>
<dbReference type="PANTHER" id="PTHR48077:SF3">
    <property type="entry name" value="TRYPTOPHAN SYNTHASE"/>
    <property type="match status" value="1"/>
</dbReference>
<gene>
    <name evidence="11 14" type="primary">trpB</name>
    <name evidence="14" type="ORF">GTQ45_03805</name>
</gene>
<keyword evidence="5 11" id="KW-0028">Amino-acid biosynthesis</keyword>
<dbReference type="GO" id="GO:0005737">
    <property type="term" value="C:cytoplasm"/>
    <property type="evidence" value="ECO:0007669"/>
    <property type="project" value="TreeGrafter"/>
</dbReference>
<dbReference type="EMBL" id="WXYQ01000004">
    <property type="protein sequence ID" value="NBG94852.1"/>
    <property type="molecule type" value="Genomic_DNA"/>
</dbReference>
<comment type="caution">
    <text evidence="14">The sequence shown here is derived from an EMBL/GenBank/DDBJ whole genome shotgun (WGS) entry which is preliminary data.</text>
</comment>
<name>A0A845Q8A6_9HYPH</name>
<dbReference type="SUPFAM" id="SSF53686">
    <property type="entry name" value="Tryptophan synthase beta subunit-like PLP-dependent enzymes"/>
    <property type="match status" value="1"/>
</dbReference>
<evidence type="ECO:0000313" key="15">
    <source>
        <dbReference type="Proteomes" id="UP000470384"/>
    </source>
</evidence>
<dbReference type="Gene3D" id="3.40.50.1100">
    <property type="match status" value="2"/>
</dbReference>
<dbReference type="OrthoDB" id="9766131at2"/>
<proteinExistence type="inferred from homology"/>
<evidence type="ECO:0000256" key="10">
    <source>
        <dbReference type="ARBA" id="ARBA00049047"/>
    </source>
</evidence>
<evidence type="ECO:0000256" key="5">
    <source>
        <dbReference type="ARBA" id="ARBA00022605"/>
    </source>
</evidence>
<dbReference type="Pfam" id="PF00291">
    <property type="entry name" value="PALP"/>
    <property type="match status" value="1"/>
</dbReference>
<dbReference type="GO" id="GO:0004834">
    <property type="term" value="F:tryptophan synthase activity"/>
    <property type="evidence" value="ECO:0007669"/>
    <property type="project" value="UniProtKB-UniRule"/>
</dbReference>
<keyword evidence="6 11" id="KW-0822">Tryptophan biosynthesis</keyword>
<evidence type="ECO:0000256" key="3">
    <source>
        <dbReference type="ARBA" id="ARBA00009982"/>
    </source>
</evidence>
<keyword evidence="8 11" id="KW-0057">Aromatic amino acid biosynthesis</keyword>
<sequence>MSDQAAPADTPNSFRTGPDDRGHFGIYGGRFVAETLMPNVLQLEEAYRAAKKDPAFADELADFQKHYTGRPSPLYFAERLTEELGGAKIYFKRDELNHTGSHKINNCLGQILLAKRMGKTRIIAETGAGQHGVATATVAARFGLPCTVYMGATDIERQAPNVFRMKLLGAEVKPVTSGTGTLKDAMNEALRDWVTNVEDTFYIIGTVAGPHPYPELVRDFQSVIGREVREQMMEREGRLPDSLIACIGGGSNAMGLFHDFLDEPTVSIYGVEAAGRGLDKVGDHAASLTGGSPGVLHGNRTYLLQDEDGQIIEGHSISAGLDYPGIGPEHAWLKDTGRVTYMSATDNEALDAFKMCTRLEGIIPALEPSHALAKVKELAPTLPKDHLMVMNLCGRGDKDVFAVAGYLGVEL</sequence>
<keyword evidence="7 11" id="KW-0663">Pyridoxal phosphate</keyword>
<evidence type="ECO:0000256" key="6">
    <source>
        <dbReference type="ARBA" id="ARBA00022822"/>
    </source>
</evidence>
<feature type="domain" description="Tryptophan synthase beta chain-like PALP" evidence="13">
    <location>
        <begin position="69"/>
        <end position="394"/>
    </location>
</feature>
<comment type="pathway">
    <text evidence="2 11">Amino-acid biosynthesis; L-tryptophan biosynthesis; L-tryptophan from chorismate: step 5/5.</text>
</comment>
<dbReference type="FunFam" id="3.40.50.1100:FF:000004">
    <property type="entry name" value="Tryptophan synthase beta chain"/>
    <property type="match status" value="1"/>
</dbReference>
<evidence type="ECO:0000256" key="2">
    <source>
        <dbReference type="ARBA" id="ARBA00004733"/>
    </source>
</evidence>
<dbReference type="PANTHER" id="PTHR48077">
    <property type="entry name" value="TRYPTOPHAN SYNTHASE-RELATED"/>
    <property type="match status" value="1"/>
</dbReference>
<evidence type="ECO:0000256" key="12">
    <source>
        <dbReference type="SAM" id="MobiDB-lite"/>
    </source>
</evidence>
<keyword evidence="9 11" id="KW-0456">Lyase</keyword>
<comment type="subunit">
    <text evidence="4 11">Tetramer of two alpha and two beta chains.</text>
</comment>
<evidence type="ECO:0000256" key="11">
    <source>
        <dbReference type="HAMAP-Rule" id="MF_00133"/>
    </source>
</evidence>